<evidence type="ECO:0000256" key="1">
    <source>
        <dbReference type="SAM" id="MobiDB-lite"/>
    </source>
</evidence>
<dbReference type="Gene3D" id="3.20.20.30">
    <property type="entry name" value="Luciferase-like domain"/>
    <property type="match status" value="1"/>
</dbReference>
<comment type="caution">
    <text evidence="2">The sequence shown here is derived from an EMBL/GenBank/DDBJ whole genome shotgun (WGS) entry which is preliminary data.</text>
</comment>
<reference evidence="2 3" key="1">
    <citation type="submission" date="2021-06" db="EMBL/GenBank/DDBJ databases">
        <title>Actinomycetes sequencing.</title>
        <authorList>
            <person name="Shan Q."/>
        </authorList>
    </citation>
    <scope>NUCLEOTIDE SEQUENCE [LARGE SCALE GENOMIC DNA]</scope>
    <source>
        <strain evidence="2 3">NEAU-G5</strain>
    </source>
</reference>
<name>A0ABS6AQ75_9NOCA</name>
<dbReference type="Proteomes" id="UP000733379">
    <property type="component" value="Unassembled WGS sequence"/>
</dbReference>
<protein>
    <submittedName>
        <fullName evidence="2">Uncharacterized protein</fullName>
    </submittedName>
</protein>
<proteinExistence type="predicted"/>
<dbReference type="RefSeq" id="WP_215915077.1">
    <property type="nucleotide sequence ID" value="NZ_JAHKNI010000001.1"/>
</dbReference>
<sequence>MGRTDRVRPTVVRGPAGSATPQQQPVARILEPDSDRRPAYEGKYVRFAASRARPNPVQRPRAPILVGAGGSEKIIARIVRSADG</sequence>
<dbReference type="EMBL" id="JAHKNI010000001">
    <property type="protein sequence ID" value="MBU3060172.1"/>
    <property type="molecule type" value="Genomic_DNA"/>
</dbReference>
<evidence type="ECO:0000313" key="3">
    <source>
        <dbReference type="Proteomes" id="UP000733379"/>
    </source>
</evidence>
<organism evidence="2 3">
    <name type="scientific">Nocardia albiluteola</name>
    <dbReference type="NCBI Taxonomy" id="2842303"/>
    <lineage>
        <taxon>Bacteria</taxon>
        <taxon>Bacillati</taxon>
        <taxon>Actinomycetota</taxon>
        <taxon>Actinomycetes</taxon>
        <taxon>Mycobacteriales</taxon>
        <taxon>Nocardiaceae</taxon>
        <taxon>Nocardia</taxon>
    </lineage>
</organism>
<feature type="region of interest" description="Disordered" evidence="1">
    <location>
        <begin position="1"/>
        <end position="37"/>
    </location>
</feature>
<dbReference type="SUPFAM" id="SSF51679">
    <property type="entry name" value="Bacterial luciferase-like"/>
    <property type="match status" value="1"/>
</dbReference>
<gene>
    <name evidence="2" type="ORF">KO481_01345</name>
</gene>
<dbReference type="InterPro" id="IPR036661">
    <property type="entry name" value="Luciferase-like_sf"/>
</dbReference>
<evidence type="ECO:0000313" key="2">
    <source>
        <dbReference type="EMBL" id="MBU3060172.1"/>
    </source>
</evidence>
<accession>A0ABS6AQ75</accession>
<keyword evidence="3" id="KW-1185">Reference proteome</keyword>